<feature type="domain" description="4Fe-4S ferredoxin-type" evidence="8">
    <location>
        <begin position="305"/>
        <end position="335"/>
    </location>
</feature>
<dbReference type="eggNOG" id="COG1139">
    <property type="taxonomic scope" value="Bacteria"/>
</dbReference>
<evidence type="ECO:0000256" key="1">
    <source>
        <dbReference type="ARBA" id="ARBA00022448"/>
    </source>
</evidence>
<dbReference type="GO" id="GO:0046872">
    <property type="term" value="F:metal ion binding"/>
    <property type="evidence" value="ECO:0007669"/>
    <property type="project" value="UniProtKB-KW"/>
</dbReference>
<evidence type="ECO:0000259" key="8">
    <source>
        <dbReference type="PROSITE" id="PS51379"/>
    </source>
</evidence>
<keyword evidence="4" id="KW-0677">Repeat</keyword>
<dbReference type="STRING" id="1333998.M2A_2020"/>
<dbReference type="NCBIfam" id="TIGR00273">
    <property type="entry name" value="LutB/LldF family L-lactate oxidation iron-sulfur protein"/>
    <property type="match status" value="1"/>
</dbReference>
<dbReference type="GO" id="GO:0006089">
    <property type="term" value="P:lactate metabolic process"/>
    <property type="evidence" value="ECO:0007669"/>
    <property type="project" value="InterPro"/>
</dbReference>
<protein>
    <submittedName>
        <fullName evidence="9">Iron-sulfur cluster binding protein</fullName>
    </submittedName>
</protein>
<reference evidence="9 10" key="1">
    <citation type="submission" date="2014-07" db="EMBL/GenBank/DDBJ databases">
        <title>Tepidicaulis marinum gen. nov., sp. nov., a novel marine bacterium denitrifying nitrate to nitrous oxide strictly under microaerobic conditions.</title>
        <authorList>
            <person name="Takeuchi M."/>
            <person name="Yamagishi T."/>
            <person name="Kamagata Y."/>
            <person name="Oshima K."/>
            <person name="Hattori M."/>
            <person name="Katayama T."/>
            <person name="Hanada S."/>
            <person name="Tamaki H."/>
            <person name="Marumo K."/>
            <person name="Maeda H."/>
            <person name="Nedachi M."/>
            <person name="Iwasaki W."/>
            <person name="Suwa Y."/>
            <person name="Sakata S."/>
        </authorList>
    </citation>
    <scope>NUCLEOTIDE SEQUENCE [LARGE SCALE GENOMIC DNA]</scope>
    <source>
        <strain evidence="9 10">MA2</strain>
    </source>
</reference>
<dbReference type="SUPFAM" id="SSF46548">
    <property type="entry name" value="alpha-helical ferredoxin"/>
    <property type="match status" value="1"/>
</dbReference>
<dbReference type="Pfam" id="PF13183">
    <property type="entry name" value="Fer4_8"/>
    <property type="match status" value="1"/>
</dbReference>
<dbReference type="InterPro" id="IPR004452">
    <property type="entry name" value="LutB/LldF"/>
</dbReference>
<dbReference type="Pfam" id="PF02589">
    <property type="entry name" value="LUD_dom"/>
    <property type="match status" value="1"/>
</dbReference>
<dbReference type="InterPro" id="IPR017896">
    <property type="entry name" value="4Fe4S_Fe-S-bd"/>
</dbReference>
<dbReference type="PANTHER" id="PTHR47153:SF2">
    <property type="entry name" value="LACTATE UTILIZATION PROTEIN B"/>
    <property type="match status" value="1"/>
</dbReference>
<organism evidence="9 10">
    <name type="scientific">Tepidicaulis marinus</name>
    <dbReference type="NCBI Taxonomy" id="1333998"/>
    <lineage>
        <taxon>Bacteria</taxon>
        <taxon>Pseudomonadati</taxon>
        <taxon>Pseudomonadota</taxon>
        <taxon>Alphaproteobacteria</taxon>
        <taxon>Hyphomicrobiales</taxon>
        <taxon>Parvibaculaceae</taxon>
        <taxon>Tepidicaulis</taxon>
    </lineage>
</organism>
<dbReference type="Gene3D" id="1.10.1060.10">
    <property type="entry name" value="Alpha-helical ferredoxin"/>
    <property type="match status" value="1"/>
</dbReference>
<keyword evidence="7" id="KW-0411">Iron-sulfur</keyword>
<dbReference type="Proteomes" id="UP000028702">
    <property type="component" value="Unassembled WGS sequence"/>
</dbReference>
<dbReference type="AlphaFoldDB" id="A0A081BBV3"/>
<keyword evidence="6" id="KW-0408">Iron</keyword>
<dbReference type="InterPro" id="IPR003741">
    <property type="entry name" value="LUD_dom"/>
</dbReference>
<dbReference type="InterPro" id="IPR024185">
    <property type="entry name" value="FTHF_cligase-like_sf"/>
</dbReference>
<dbReference type="PROSITE" id="PS00198">
    <property type="entry name" value="4FE4S_FER_1"/>
    <property type="match status" value="1"/>
</dbReference>
<dbReference type="SUPFAM" id="SSF100950">
    <property type="entry name" value="NagB/RpiA/CoA transferase-like"/>
    <property type="match status" value="1"/>
</dbReference>
<evidence type="ECO:0000256" key="7">
    <source>
        <dbReference type="ARBA" id="ARBA00023014"/>
    </source>
</evidence>
<keyword evidence="2" id="KW-0004">4Fe-4S</keyword>
<dbReference type="InterPro" id="IPR009051">
    <property type="entry name" value="Helical_ferredxn"/>
</dbReference>
<dbReference type="EMBL" id="BBIO01000010">
    <property type="protein sequence ID" value="GAK45521.1"/>
    <property type="molecule type" value="Genomic_DNA"/>
</dbReference>
<sequence length="481" mass="53295">MHVTTEKFHGRAKEAIANKNLQGGLFIIGKIFTAMRDHAMAQMPEFEALRDQARDIKRHTLENLGTYLAQFEERVIENGGRVHWARDGKEANRIIAQLCKEVDARTVIKSKSMVTEELELNPALEAEGLTVTETDLGEYIIQLRGEKPFHIVAPAWHLTAGEVADTFYEAHKAHGRTERVEDKVKLVEEARIVLRERFKKADVGITGANFLIAETGSIALVTNEGNADLCATLPRKHIAVTGIEKIIPTLDDLALFWRVLPRSATGQDTANYLSLYSGPRREGDADGPESFDIVLVDNGRSDMLGTAVEDMLRCIRCGACLNACPVFTSVGGQTYGSVYSGPMGSVLTPALTSVSQAAMLPNASTFCGKCEEVCPVRIPLPSMMRHWREEEFSKHYSPAAQRWGLGLWAYAARTPWAYRLATTWGRKVLALMGGKKRVVHALPFIGKGWSEKRDLNVGEGATFLEQYKQRKRRGGAKGERA</sequence>
<keyword evidence="10" id="KW-1185">Reference proteome</keyword>
<evidence type="ECO:0000256" key="4">
    <source>
        <dbReference type="ARBA" id="ARBA00022737"/>
    </source>
</evidence>
<dbReference type="InterPro" id="IPR017900">
    <property type="entry name" value="4Fe4S_Fe_S_CS"/>
</dbReference>
<keyword evidence="5" id="KW-0249">Electron transport</keyword>
<evidence type="ECO:0000256" key="2">
    <source>
        <dbReference type="ARBA" id="ARBA00022485"/>
    </source>
</evidence>
<name>A0A081BBV3_9HYPH</name>
<keyword evidence="3" id="KW-0479">Metal-binding</keyword>
<gene>
    <name evidence="9" type="ORF">M2A_2020</name>
</gene>
<keyword evidence="1" id="KW-0813">Transport</keyword>
<dbReference type="InterPro" id="IPR037171">
    <property type="entry name" value="NagB/RpiA_transferase-like"/>
</dbReference>
<evidence type="ECO:0000313" key="10">
    <source>
        <dbReference type="Proteomes" id="UP000028702"/>
    </source>
</evidence>
<accession>A0A081BBV3</accession>
<evidence type="ECO:0000256" key="6">
    <source>
        <dbReference type="ARBA" id="ARBA00023004"/>
    </source>
</evidence>
<dbReference type="RefSeq" id="WP_045446723.1">
    <property type="nucleotide sequence ID" value="NZ_BBIO01000010.1"/>
</dbReference>
<evidence type="ECO:0000256" key="3">
    <source>
        <dbReference type="ARBA" id="ARBA00022723"/>
    </source>
</evidence>
<proteinExistence type="predicted"/>
<comment type="caution">
    <text evidence="9">The sequence shown here is derived from an EMBL/GenBank/DDBJ whole genome shotgun (WGS) entry which is preliminary data.</text>
</comment>
<dbReference type="PANTHER" id="PTHR47153">
    <property type="entry name" value="LACTATE UTILIZATION PROTEIN B"/>
    <property type="match status" value="1"/>
</dbReference>
<evidence type="ECO:0000256" key="5">
    <source>
        <dbReference type="ARBA" id="ARBA00022982"/>
    </source>
</evidence>
<evidence type="ECO:0000313" key="9">
    <source>
        <dbReference type="EMBL" id="GAK45521.1"/>
    </source>
</evidence>
<dbReference type="Gene3D" id="3.40.50.10420">
    <property type="entry name" value="NagB/RpiA/CoA transferase-like"/>
    <property type="match status" value="1"/>
</dbReference>
<dbReference type="GO" id="GO:0051539">
    <property type="term" value="F:4 iron, 4 sulfur cluster binding"/>
    <property type="evidence" value="ECO:0007669"/>
    <property type="project" value="UniProtKB-KW"/>
</dbReference>
<dbReference type="PROSITE" id="PS51379">
    <property type="entry name" value="4FE4S_FER_2"/>
    <property type="match status" value="1"/>
</dbReference>